<feature type="transmembrane region" description="Helical" evidence="1">
    <location>
        <begin position="152"/>
        <end position="177"/>
    </location>
</feature>
<keyword evidence="1" id="KW-0472">Membrane</keyword>
<dbReference type="AlphaFoldDB" id="A0A511NAV7"/>
<accession>A0A511NAV7</accession>
<evidence type="ECO:0000256" key="1">
    <source>
        <dbReference type="SAM" id="Phobius"/>
    </source>
</evidence>
<comment type="caution">
    <text evidence="2">The sequence shown here is derived from an EMBL/GenBank/DDBJ whole genome shotgun (WGS) entry which is preliminary data.</text>
</comment>
<dbReference type="RefSeq" id="WP_146891437.1">
    <property type="nucleotide sequence ID" value="NZ_BJXB01000048.1"/>
</dbReference>
<evidence type="ECO:0000313" key="2">
    <source>
        <dbReference type="EMBL" id="GEM49922.1"/>
    </source>
</evidence>
<keyword evidence="3" id="KW-1185">Reference proteome</keyword>
<name>A0A511NAV7_DEIC1</name>
<keyword evidence="1" id="KW-1133">Transmembrane helix</keyword>
<protein>
    <submittedName>
        <fullName evidence="2">Uncharacterized protein</fullName>
    </submittedName>
</protein>
<dbReference type="OrthoDB" id="9839876at2"/>
<gene>
    <name evidence="2" type="ORF">DC3_55570</name>
</gene>
<organism evidence="2 3">
    <name type="scientific">Deinococcus cellulosilyticus (strain DSM 18568 / NBRC 106333 / KACC 11606 / 5516J-15)</name>
    <dbReference type="NCBI Taxonomy" id="1223518"/>
    <lineage>
        <taxon>Bacteria</taxon>
        <taxon>Thermotogati</taxon>
        <taxon>Deinococcota</taxon>
        <taxon>Deinococci</taxon>
        <taxon>Deinococcales</taxon>
        <taxon>Deinococcaceae</taxon>
        <taxon>Deinococcus</taxon>
    </lineage>
</organism>
<sequence>MIRWGIRFLQLIFIALGAVLHSQIPEDVLQVTGIWSVVVLFVLIAEITRRWVAASELYVLRISSATELQKTNGNLRYSLLSLFILQATWWLLYPLNVQDQLAWSVLFTFPVPVQWQGLQVVAGMVLLLLWISMERWTYALQSCIQGQQNPRLMRFCTGMINLLIPVLQVAFLLHLGLLPFGALPTDGTGYALLGVQSIYTVFLICFFSWIRSYLQQVSTVSALRLDRAVSGSS</sequence>
<dbReference type="EMBL" id="BJXB01000048">
    <property type="protein sequence ID" value="GEM49922.1"/>
    <property type="molecule type" value="Genomic_DNA"/>
</dbReference>
<feature type="transmembrane region" description="Helical" evidence="1">
    <location>
        <begin position="73"/>
        <end position="93"/>
    </location>
</feature>
<keyword evidence="1" id="KW-0812">Transmembrane</keyword>
<dbReference type="Proteomes" id="UP000321306">
    <property type="component" value="Unassembled WGS sequence"/>
</dbReference>
<feature type="transmembrane region" description="Helical" evidence="1">
    <location>
        <begin position="32"/>
        <end position="52"/>
    </location>
</feature>
<evidence type="ECO:0000313" key="3">
    <source>
        <dbReference type="Proteomes" id="UP000321306"/>
    </source>
</evidence>
<proteinExistence type="predicted"/>
<feature type="transmembrane region" description="Helical" evidence="1">
    <location>
        <begin position="189"/>
        <end position="210"/>
    </location>
</feature>
<feature type="transmembrane region" description="Helical" evidence="1">
    <location>
        <begin position="113"/>
        <end position="131"/>
    </location>
</feature>
<reference evidence="2 3" key="1">
    <citation type="submission" date="2019-07" db="EMBL/GenBank/DDBJ databases">
        <title>Whole genome shotgun sequence of Deinococcus cellulosilyticus NBRC 106333.</title>
        <authorList>
            <person name="Hosoyama A."/>
            <person name="Uohara A."/>
            <person name="Ohji S."/>
            <person name="Ichikawa N."/>
        </authorList>
    </citation>
    <scope>NUCLEOTIDE SEQUENCE [LARGE SCALE GENOMIC DNA]</scope>
    <source>
        <strain evidence="2 3">NBRC 106333</strain>
    </source>
</reference>